<feature type="transmembrane region" description="Helical" evidence="1">
    <location>
        <begin position="64"/>
        <end position="86"/>
    </location>
</feature>
<keyword evidence="3" id="KW-1185">Reference proteome</keyword>
<evidence type="ECO:0000256" key="1">
    <source>
        <dbReference type="SAM" id="Phobius"/>
    </source>
</evidence>
<keyword evidence="1" id="KW-1133">Transmembrane helix</keyword>
<evidence type="ECO:0000313" key="2">
    <source>
        <dbReference type="EMBL" id="CAE7259719.1"/>
    </source>
</evidence>
<dbReference type="Proteomes" id="UP000604046">
    <property type="component" value="Unassembled WGS sequence"/>
</dbReference>
<feature type="transmembrane region" description="Helical" evidence="1">
    <location>
        <begin position="258"/>
        <end position="280"/>
    </location>
</feature>
<feature type="transmembrane region" description="Helical" evidence="1">
    <location>
        <begin position="234"/>
        <end position="252"/>
    </location>
</feature>
<comment type="caution">
    <text evidence="2">The sequence shown here is derived from an EMBL/GenBank/DDBJ whole genome shotgun (WGS) entry which is preliminary data.</text>
</comment>
<keyword evidence="1" id="KW-0472">Membrane</keyword>
<protein>
    <submittedName>
        <fullName evidence="2">Uncharacterized protein</fullName>
    </submittedName>
</protein>
<gene>
    <name evidence="2" type="ORF">SNAT2548_LOCUS13548</name>
</gene>
<feature type="transmembrane region" description="Helical" evidence="1">
    <location>
        <begin position="106"/>
        <end position="134"/>
    </location>
</feature>
<feature type="transmembrane region" description="Helical" evidence="1">
    <location>
        <begin position="33"/>
        <end position="52"/>
    </location>
</feature>
<reference evidence="2" key="1">
    <citation type="submission" date="2021-02" db="EMBL/GenBank/DDBJ databases">
        <authorList>
            <person name="Dougan E. K."/>
            <person name="Rhodes N."/>
            <person name="Thang M."/>
            <person name="Chan C."/>
        </authorList>
    </citation>
    <scope>NUCLEOTIDE SEQUENCE</scope>
</reference>
<feature type="transmembrane region" description="Helical" evidence="1">
    <location>
        <begin position="7"/>
        <end position="27"/>
    </location>
</feature>
<organism evidence="2 3">
    <name type="scientific">Symbiodinium natans</name>
    <dbReference type="NCBI Taxonomy" id="878477"/>
    <lineage>
        <taxon>Eukaryota</taxon>
        <taxon>Sar</taxon>
        <taxon>Alveolata</taxon>
        <taxon>Dinophyceae</taxon>
        <taxon>Suessiales</taxon>
        <taxon>Symbiodiniaceae</taxon>
        <taxon>Symbiodinium</taxon>
    </lineage>
</organism>
<accession>A0A812MJ84</accession>
<dbReference type="EMBL" id="CAJNDS010001435">
    <property type="protein sequence ID" value="CAE7259719.1"/>
    <property type="molecule type" value="Genomic_DNA"/>
</dbReference>
<feature type="transmembrane region" description="Helical" evidence="1">
    <location>
        <begin position="313"/>
        <end position="337"/>
    </location>
</feature>
<keyword evidence="1" id="KW-0812">Transmembrane</keyword>
<name>A0A812MJ84_9DINO</name>
<proteinExistence type="predicted"/>
<evidence type="ECO:0000313" key="3">
    <source>
        <dbReference type="Proteomes" id="UP000604046"/>
    </source>
</evidence>
<dbReference type="AlphaFoldDB" id="A0A812MJ84"/>
<sequence length="761" mass="84353">MWWCDRRCRWTAGVLLAVLPVVMYFSLSFTLGGYFASLAAALWFYIMGYWVLKDQAYPFALPMRLACVALIWSITLSVTMVPLLIYGGHDPCSEFDPSMMNELGQAFHDLWVVAIVRVVSTWVLAVLAVFLCAADHPASTYIRQSVRCVLYYWLATAVRCIDGFTMACTGEDRDQDGVRDDTLHTHPIPYMAAPFGTAASLLGDIWCIQLVMQRLVAFQEAFGEELPCMKAVRCLSLMMKVCMVLVGVGTLLDGPIRLAVNMFTTFCLLWLVVLVCWAYSLPLQALRNARELDRRNDVMGEQLLNEGRYAMRVILAAQLGFVMAGFSMALFLVSHGLLPFSSTNSLTSLYVYAGLSDTVGNAVCVSLLSVTSLSWPKLFCCPRKGASTGSEKSHLQNECTCGQQMGRTVSQSSQSVTRVGAALCEACAWQVKVAELASRRVSVAQLLDFYAQLGCETQDPSTPTSPRPPARIMPHYEPGRSTTNDVVRHAIIPASRHGPTGKSLADTWYQATEEVGPVEHHFSIASAWTTDHAPRSLGVERFDGSTTYLLSAEGALENLQYWICAFCINQHASICGSSMGARDTVTGDVLPSCSCHTPKYFNDFPVECELNKFDSMMNHLHVRYSQDFLQVVAIDRDFQLFSRAWCVAELVEAYNSHMDQHVMLHSPHVLEQNSNRLSSLKVEDCQASRHEDKQAILSKIGGAPEIERFNGLLQQLLLGSKGLLAGWLDGQRMLQEVGAIAARARSRCQKQEGLGFSLFRV</sequence>